<evidence type="ECO:0000313" key="2">
    <source>
        <dbReference type="Proteomes" id="UP000003875"/>
    </source>
</evidence>
<dbReference type="AlphaFoldDB" id="C0BR97"/>
<organism evidence="1 2">
    <name type="scientific">Bifidobacterium pseudocatenulatum DSM 20438 = JCM 1200 = LMG 10505</name>
    <dbReference type="NCBI Taxonomy" id="547043"/>
    <lineage>
        <taxon>Bacteria</taxon>
        <taxon>Bacillati</taxon>
        <taxon>Actinomycetota</taxon>
        <taxon>Actinomycetes</taxon>
        <taxon>Bifidobacteriales</taxon>
        <taxon>Bifidobacteriaceae</taxon>
        <taxon>Bifidobacterium</taxon>
    </lineage>
</organism>
<sequence>MIAETDPQEAIVIVAFFHGSYACMPSTLAQKYCVLENLRTAT</sequence>
<gene>
    <name evidence="1" type="ORF">BIFPSEUDO_03162</name>
</gene>
<comment type="caution">
    <text evidence="1">The sequence shown here is derived from an EMBL/GenBank/DDBJ whole genome shotgun (WGS) entry which is preliminary data.</text>
</comment>
<name>C0BR97_BIFPS</name>
<dbReference type="Proteomes" id="UP000003875">
    <property type="component" value="Unassembled WGS sequence"/>
</dbReference>
<dbReference type="EMBL" id="ABXX02000002">
    <property type="protein sequence ID" value="EEG71192.1"/>
    <property type="molecule type" value="Genomic_DNA"/>
</dbReference>
<reference evidence="1 2" key="1">
    <citation type="submission" date="2009-02" db="EMBL/GenBank/DDBJ databases">
        <title>Draft genome sequence of Bifidobacterium pseudocatenulatum (DSM 20438).</title>
        <authorList>
            <person name="Sudarsanam P."/>
            <person name="Ley R."/>
            <person name="Guruge J."/>
            <person name="Turnbaugh P.J."/>
            <person name="Mahowald M."/>
            <person name="Liep D."/>
            <person name="Gordon J."/>
        </authorList>
    </citation>
    <scope>NUCLEOTIDE SEQUENCE [LARGE SCALE GENOMIC DNA]</scope>
    <source>
        <strain evidence="1 2">DSM 20438</strain>
    </source>
</reference>
<accession>C0BR97</accession>
<evidence type="ECO:0000313" key="1">
    <source>
        <dbReference type="EMBL" id="EEG71192.1"/>
    </source>
</evidence>
<proteinExistence type="predicted"/>
<reference evidence="1 2" key="2">
    <citation type="submission" date="2009-02" db="EMBL/GenBank/DDBJ databases">
        <authorList>
            <person name="Fulton L."/>
            <person name="Clifton S."/>
            <person name="Fulton B."/>
            <person name="Xu J."/>
            <person name="Minx P."/>
            <person name="Pepin K.H."/>
            <person name="Johnson M."/>
            <person name="Bhonagiri V."/>
            <person name="Nash W.E."/>
            <person name="Mardis E.R."/>
            <person name="Wilson R.K."/>
        </authorList>
    </citation>
    <scope>NUCLEOTIDE SEQUENCE [LARGE SCALE GENOMIC DNA]</scope>
    <source>
        <strain evidence="1 2">DSM 20438</strain>
    </source>
</reference>
<protein>
    <submittedName>
        <fullName evidence="1">Uncharacterized protein</fullName>
    </submittedName>
</protein>